<organism evidence="2 3">
    <name type="scientific">Pseudogemmobacter faecipullorum</name>
    <dbReference type="NCBI Taxonomy" id="2755041"/>
    <lineage>
        <taxon>Bacteria</taxon>
        <taxon>Pseudomonadati</taxon>
        <taxon>Pseudomonadota</taxon>
        <taxon>Alphaproteobacteria</taxon>
        <taxon>Rhodobacterales</taxon>
        <taxon>Paracoccaceae</taxon>
        <taxon>Pseudogemmobacter</taxon>
    </lineage>
</organism>
<comment type="caution">
    <text evidence="2">The sequence shown here is derived from an EMBL/GenBank/DDBJ whole genome shotgun (WGS) entry which is preliminary data.</text>
</comment>
<gene>
    <name evidence="2" type="primary">addB</name>
    <name evidence="2" type="ORF">H0485_01990</name>
</gene>
<dbReference type="SUPFAM" id="SSF52540">
    <property type="entry name" value="P-loop containing nucleoside triphosphate hydrolases"/>
    <property type="match status" value="1"/>
</dbReference>
<protein>
    <submittedName>
        <fullName evidence="2">Double-strand break repair protein AddB</fullName>
    </submittedName>
</protein>
<dbReference type="InterPro" id="IPR027417">
    <property type="entry name" value="P-loop_NTPase"/>
</dbReference>
<evidence type="ECO:0000259" key="1">
    <source>
        <dbReference type="Pfam" id="PF12705"/>
    </source>
</evidence>
<dbReference type="EMBL" id="JACDXX010000002">
    <property type="protein sequence ID" value="MCB5408778.1"/>
    <property type="molecule type" value="Genomic_DNA"/>
</dbReference>
<evidence type="ECO:0000313" key="3">
    <source>
        <dbReference type="Proteomes" id="UP001198571"/>
    </source>
</evidence>
<dbReference type="InterPro" id="IPR014153">
    <property type="entry name" value="Ds_break_AddB"/>
</dbReference>
<feature type="domain" description="PD-(D/E)XK endonuclease-like" evidence="1">
    <location>
        <begin position="710"/>
        <end position="932"/>
    </location>
</feature>
<proteinExistence type="predicted"/>
<dbReference type="Proteomes" id="UP001198571">
    <property type="component" value="Unassembled WGS sequence"/>
</dbReference>
<name>A0ABS8CHW6_9RHOB</name>
<dbReference type="NCBIfam" id="TIGR02786">
    <property type="entry name" value="addB_alphas"/>
    <property type="match status" value="1"/>
</dbReference>
<accession>A0ABS8CHW6</accession>
<evidence type="ECO:0000313" key="2">
    <source>
        <dbReference type="EMBL" id="MCB5408778.1"/>
    </source>
</evidence>
<dbReference type="Pfam" id="PF12705">
    <property type="entry name" value="PDDEXK_1"/>
    <property type="match status" value="1"/>
</dbReference>
<dbReference type="Gene3D" id="3.90.320.10">
    <property type="match status" value="1"/>
</dbReference>
<dbReference type="InterPro" id="IPR011604">
    <property type="entry name" value="PDDEXK-like_dom_sf"/>
</dbReference>
<dbReference type="InterPro" id="IPR038726">
    <property type="entry name" value="PDDEXK_AddAB-type"/>
</dbReference>
<reference evidence="2 3" key="1">
    <citation type="submission" date="2020-07" db="EMBL/GenBank/DDBJ databases">
        <title>Pseudogemmobacter sp. nov., isolated from poultry manure in Taiwan.</title>
        <authorList>
            <person name="Lin S.-Y."/>
            <person name="Tang Y.-S."/>
            <person name="Young C.-C."/>
        </authorList>
    </citation>
    <scope>NUCLEOTIDE SEQUENCE [LARGE SCALE GENOMIC DNA]</scope>
    <source>
        <strain evidence="2 3">CC-YST710</strain>
    </source>
</reference>
<sequence>MFRDPGPRLYGLAPGVDFPARLVEGVIRRLEGQPPEALARVTIWLNTQRMRRHVREAFLKRGAGFLPRLRVVTDPGQDPLLTGELPSVSKLGRRLELAVLIDHLLQAEPDLAPRQALYDLSDSLANLMDEMRAEDVAPDALNHLDIEGHAAHWARTRRFVSLVGQFFGDEVPPDSEARLRLATLTLLRAWAENPVPDPVIVAGSTGSRGTTALLMRAVARLPQGALLLPGFDFDQPEAVWQELGVGAEGIQEDHPQYRYDHLCRSLDLRPVDVRRWDQDGAPDPARGRLVSLALRPAPVTDQWISEGPELGDLGAATRNLTLIEAPHPRAEAEAIALRLRQAVAEGKSAALLTPDRDLTRRVTAALDRWALKPDDSAGQPLLHSPPGRLLRLIARAMGRRLSADQCLTLLKHPLTFSGSERGPHLRLSLELELELRRKGPAFPDSVSLRDWANRSKDPFAVLWAERLGAVLDALAAVTPAPLTELIATHRRLTEMLARGTGDEGEGQLWAKEAGQAAIAAMEELAKEAPAGLMLTPSDYSALSDSVLSRGQVRSLIPADERIVILGAQEARVVGADLVILAGLSEGIWPAKVPPDPWLNRKMRMELGLLLPERRVGLSAHDFQMAVGAKEVVLSRARRDAEAETVPSRWLNRLTNLLDGLPETGGRAALAAMRARGEQLIREGEAVSAPIVTPRSGRPSPRPPVAVRPNRLSLTEIEKLIRDPYAIYARHVLKLNPLMPLRPSADARLRGEILHKVPETLLKRGLPETVEAAEAALLAVTDEVLERDVAWPAMRAIWRMRMEDLARPFVEGLLTAGGQTVSMEKKYAIEMKDLGFTLVGKPDRMDILPDGRLKIIDYKTGSPPSPAQQEAFAKQLHLAALMANLGAFPELGPHDDIEIAYIRLARDLKTVETRLGPEELEKVLNGFRRLILAYREPGRGYSSRRAMVETRDRGDYDDLARYGEWEITDPARPEDVP</sequence>
<keyword evidence="3" id="KW-1185">Reference proteome</keyword>